<keyword evidence="3 6" id="KW-0812">Transmembrane</keyword>
<dbReference type="EMBL" id="PVTI01000053">
    <property type="protein sequence ID" value="PRY48063.1"/>
    <property type="molecule type" value="Genomic_DNA"/>
</dbReference>
<keyword evidence="5 6" id="KW-0472">Membrane</keyword>
<evidence type="ECO:0000256" key="5">
    <source>
        <dbReference type="ARBA" id="ARBA00023136"/>
    </source>
</evidence>
<evidence type="ECO:0000256" key="6">
    <source>
        <dbReference type="SAM" id="Phobius"/>
    </source>
</evidence>
<feature type="transmembrane region" description="Helical" evidence="6">
    <location>
        <begin position="22"/>
        <end position="42"/>
    </location>
</feature>
<dbReference type="RefSeq" id="WP_106299089.1">
    <property type="nucleotide sequence ID" value="NZ_PVTI01000053.1"/>
</dbReference>
<feature type="transmembrane region" description="Helical" evidence="6">
    <location>
        <begin position="261"/>
        <end position="280"/>
    </location>
</feature>
<dbReference type="Proteomes" id="UP000237822">
    <property type="component" value="Unassembled WGS sequence"/>
</dbReference>
<reference evidence="7 8" key="1">
    <citation type="submission" date="2018-03" db="EMBL/GenBank/DDBJ databases">
        <title>Genomic Encyclopedia of Archaeal and Bacterial Type Strains, Phase II (KMG-II): from individual species to whole genera.</title>
        <authorList>
            <person name="Goeker M."/>
        </authorList>
    </citation>
    <scope>NUCLEOTIDE SEQUENCE [LARGE SCALE GENOMIC DNA]</scope>
    <source>
        <strain evidence="7 8">ATCC BAA-1496</strain>
    </source>
</reference>
<dbReference type="InterPro" id="IPR001248">
    <property type="entry name" value="Pur-cyt_permease"/>
</dbReference>
<feature type="transmembrane region" description="Helical" evidence="6">
    <location>
        <begin position="365"/>
        <end position="384"/>
    </location>
</feature>
<evidence type="ECO:0000256" key="2">
    <source>
        <dbReference type="ARBA" id="ARBA00008974"/>
    </source>
</evidence>
<dbReference type="OrthoDB" id="3169878at2"/>
<proteinExistence type="inferred from homology"/>
<dbReference type="GO" id="GO:0015209">
    <property type="term" value="F:cytosine transmembrane transporter activity"/>
    <property type="evidence" value="ECO:0007669"/>
    <property type="project" value="InterPro"/>
</dbReference>
<feature type="transmembrane region" description="Helical" evidence="6">
    <location>
        <begin position="325"/>
        <end position="345"/>
    </location>
</feature>
<sequence length="428" mass="44478">MAGVDYEHGVVPQDQRRGWMSIAAVWIAIGIDLSGAFLGAALGAGLSFSSALAATMLGSLLLGVLAMFCARVGAATGLSTAMISRAVFGRAGGIVLTLMMTLSLTGWFAVQAGFFGTNLQIATRELVGVDLPTAVFVAGGGILMMLTAIWGYRSISSLSNVAVPLLLILLAVGVVRSLGDGRSANLSDPVDATFTFGGAVSLVMGIFVLGAVSSPDMARWARTPRAAMAAAFVGFFFGNSIIIVVALVMTRALKQEEIMQMFFTVGMGLSAVVVLVLAQWTTNSTNVYSAALSFSSISNRIDRRITTVVLGVTGIVIAALGTDWFVSFISAMGTMIAPFGGVYLATYLVERGSTRFAVEAEHPTLHVLPMLAWAVGILVSLATTKPSDGLGLGLFTLTTIPALDGLLVAFAVQTLLTMAVRRGTEVAA</sequence>
<dbReference type="Gene3D" id="1.10.4160.10">
    <property type="entry name" value="Hydantoin permease"/>
    <property type="match status" value="1"/>
</dbReference>
<feature type="transmembrane region" description="Helical" evidence="6">
    <location>
        <begin position="161"/>
        <end position="179"/>
    </location>
</feature>
<feature type="transmembrane region" description="Helical" evidence="6">
    <location>
        <begin position="91"/>
        <end position="114"/>
    </location>
</feature>
<gene>
    <name evidence="7" type="ORF">BCF74_1538</name>
</gene>
<keyword evidence="4 6" id="KW-1133">Transmembrane helix</keyword>
<comment type="similarity">
    <text evidence="2">Belongs to the purine-cytosine permease (2.A.39) family.</text>
</comment>
<evidence type="ECO:0000313" key="7">
    <source>
        <dbReference type="EMBL" id="PRY48063.1"/>
    </source>
</evidence>
<feature type="transmembrane region" description="Helical" evidence="6">
    <location>
        <begin position="48"/>
        <end position="70"/>
    </location>
</feature>
<dbReference type="CDD" id="cd11484">
    <property type="entry name" value="SLC-NCS1sbd_CobB-like"/>
    <property type="match status" value="1"/>
</dbReference>
<dbReference type="PANTHER" id="PTHR30569:SF0">
    <property type="entry name" value="CYTOSINE PERMEASE"/>
    <property type="match status" value="1"/>
</dbReference>
<dbReference type="GO" id="GO:0005886">
    <property type="term" value="C:plasma membrane"/>
    <property type="evidence" value="ECO:0007669"/>
    <property type="project" value="TreeGrafter"/>
</dbReference>
<accession>A0A2T0TR11</accession>
<protein>
    <submittedName>
        <fullName evidence="7">Cytosine permease</fullName>
    </submittedName>
</protein>
<comment type="subcellular location">
    <subcellularLocation>
        <location evidence="1">Membrane</location>
        <topology evidence="1">Multi-pass membrane protein</topology>
    </subcellularLocation>
</comment>
<feature type="transmembrane region" description="Helical" evidence="6">
    <location>
        <begin position="390"/>
        <end position="412"/>
    </location>
</feature>
<feature type="transmembrane region" description="Helical" evidence="6">
    <location>
        <begin position="301"/>
        <end position="319"/>
    </location>
</feature>
<evidence type="ECO:0000313" key="8">
    <source>
        <dbReference type="Proteomes" id="UP000237822"/>
    </source>
</evidence>
<dbReference type="AlphaFoldDB" id="A0A2T0TR11"/>
<dbReference type="InterPro" id="IPR030191">
    <property type="entry name" value="CodB"/>
</dbReference>
<dbReference type="Pfam" id="PF02133">
    <property type="entry name" value="Transp_cyt_pur"/>
    <property type="match status" value="1"/>
</dbReference>
<organism evidence="7 8">
    <name type="scientific">Knoellia remsis</name>
    <dbReference type="NCBI Taxonomy" id="407159"/>
    <lineage>
        <taxon>Bacteria</taxon>
        <taxon>Bacillati</taxon>
        <taxon>Actinomycetota</taxon>
        <taxon>Actinomycetes</taxon>
        <taxon>Micrococcales</taxon>
        <taxon>Intrasporangiaceae</taxon>
        <taxon>Knoellia</taxon>
    </lineage>
</organism>
<keyword evidence="8" id="KW-1185">Reference proteome</keyword>
<feature type="transmembrane region" description="Helical" evidence="6">
    <location>
        <begin position="226"/>
        <end position="249"/>
    </location>
</feature>
<dbReference type="PANTHER" id="PTHR30569">
    <property type="entry name" value="CYTOSINE TRANSPORTER CODB"/>
    <property type="match status" value="1"/>
</dbReference>
<evidence type="ECO:0000256" key="4">
    <source>
        <dbReference type="ARBA" id="ARBA00022989"/>
    </source>
</evidence>
<name>A0A2T0TR11_9MICO</name>
<evidence type="ECO:0000256" key="1">
    <source>
        <dbReference type="ARBA" id="ARBA00004141"/>
    </source>
</evidence>
<comment type="caution">
    <text evidence="7">The sequence shown here is derived from an EMBL/GenBank/DDBJ whole genome shotgun (WGS) entry which is preliminary data.</text>
</comment>
<evidence type="ECO:0000256" key="3">
    <source>
        <dbReference type="ARBA" id="ARBA00022692"/>
    </source>
</evidence>
<feature type="transmembrane region" description="Helical" evidence="6">
    <location>
        <begin position="134"/>
        <end position="152"/>
    </location>
</feature>
<feature type="transmembrane region" description="Helical" evidence="6">
    <location>
        <begin position="194"/>
        <end position="214"/>
    </location>
</feature>